<gene>
    <name evidence="3" type="ORF">ACFSR0_04965</name>
</gene>
<dbReference type="PANTHER" id="PTHR21180">
    <property type="entry name" value="ENDONUCLEASE/EXONUCLEASE/PHOSPHATASE FAMILY DOMAIN-CONTAINING PROTEIN 1"/>
    <property type="match status" value="1"/>
</dbReference>
<feature type="transmembrane region" description="Helical" evidence="1">
    <location>
        <begin position="12"/>
        <end position="32"/>
    </location>
</feature>
<dbReference type="InterPro" id="IPR010994">
    <property type="entry name" value="RuvA_2-like"/>
</dbReference>
<sequence length="202" mass="22032">MEKINGKLRKILLIGGIVGFAGILFLFAWLFFFDKDEEDGWQNLPGTAESTAIATSNSSQQQTIFVDIKGAIQKPGVYELSSTARLQELVQVAGGLTADAEDRQVNLAVVLTDQQLIYIPHKGEMPEQAIQSAPTTTEANKVNINTASLAELQTLNGIGEKKAQAIIDYRTKNGTFQSVDQLTEVDGFGEKTVEKLRDSITI</sequence>
<comment type="caution">
    <text evidence="3">The sequence shown here is derived from an EMBL/GenBank/DDBJ whole genome shotgun (WGS) entry which is preliminary data.</text>
</comment>
<dbReference type="Gene3D" id="1.10.150.320">
    <property type="entry name" value="Photosystem II 12 kDa extrinsic protein"/>
    <property type="match status" value="1"/>
</dbReference>
<keyword evidence="1" id="KW-0812">Transmembrane</keyword>
<evidence type="ECO:0000259" key="2">
    <source>
        <dbReference type="SMART" id="SM00278"/>
    </source>
</evidence>
<dbReference type="InterPro" id="IPR003583">
    <property type="entry name" value="Hlx-hairpin-Hlx_DNA-bd_motif"/>
</dbReference>
<evidence type="ECO:0000313" key="4">
    <source>
        <dbReference type="Proteomes" id="UP001597427"/>
    </source>
</evidence>
<dbReference type="SUPFAM" id="SSF47781">
    <property type="entry name" value="RuvA domain 2-like"/>
    <property type="match status" value="1"/>
</dbReference>
<organism evidence="3 4">
    <name type="scientific">Enterococcus camelliae</name>
    <dbReference type="NCBI Taxonomy" id="453959"/>
    <lineage>
        <taxon>Bacteria</taxon>
        <taxon>Bacillati</taxon>
        <taxon>Bacillota</taxon>
        <taxon>Bacilli</taxon>
        <taxon>Lactobacillales</taxon>
        <taxon>Enterococcaceae</taxon>
        <taxon>Enterococcus</taxon>
    </lineage>
</organism>
<dbReference type="SMART" id="SM00278">
    <property type="entry name" value="HhH1"/>
    <property type="match status" value="2"/>
</dbReference>
<dbReference type="InterPro" id="IPR004509">
    <property type="entry name" value="Competence_ComEA_HhH"/>
</dbReference>
<protein>
    <submittedName>
        <fullName evidence="3">Helix-hairpin-helix domain-containing protein</fullName>
    </submittedName>
</protein>
<keyword evidence="1" id="KW-1133">Transmembrane helix</keyword>
<dbReference type="Proteomes" id="UP001597427">
    <property type="component" value="Unassembled WGS sequence"/>
</dbReference>
<dbReference type="Pfam" id="PF12836">
    <property type="entry name" value="HHH_3"/>
    <property type="match status" value="1"/>
</dbReference>
<feature type="domain" description="Helix-hairpin-helix DNA-binding motif class 1" evidence="2">
    <location>
        <begin position="150"/>
        <end position="169"/>
    </location>
</feature>
<dbReference type="InterPro" id="IPR019554">
    <property type="entry name" value="Soluble_ligand-bd"/>
</dbReference>
<keyword evidence="1" id="KW-0472">Membrane</keyword>
<dbReference type="NCBIfam" id="TIGR00426">
    <property type="entry name" value="competence protein ComEA helix-hairpin-helix repeat region"/>
    <property type="match status" value="1"/>
</dbReference>
<evidence type="ECO:0000256" key="1">
    <source>
        <dbReference type="SAM" id="Phobius"/>
    </source>
</evidence>
<dbReference type="Pfam" id="PF10531">
    <property type="entry name" value="SLBB"/>
    <property type="match status" value="1"/>
</dbReference>
<dbReference type="EMBL" id="JBHUMO010000033">
    <property type="protein sequence ID" value="MFD2728777.1"/>
    <property type="molecule type" value="Genomic_DNA"/>
</dbReference>
<keyword evidence="4" id="KW-1185">Reference proteome</keyword>
<feature type="domain" description="Helix-hairpin-helix DNA-binding motif class 1" evidence="2">
    <location>
        <begin position="180"/>
        <end position="199"/>
    </location>
</feature>
<accession>A0ABW5TIM7</accession>
<reference evidence="4" key="1">
    <citation type="journal article" date="2019" name="Int. J. Syst. Evol. Microbiol.">
        <title>The Global Catalogue of Microorganisms (GCM) 10K type strain sequencing project: providing services to taxonomists for standard genome sequencing and annotation.</title>
        <authorList>
            <consortium name="The Broad Institute Genomics Platform"/>
            <consortium name="The Broad Institute Genome Sequencing Center for Infectious Disease"/>
            <person name="Wu L."/>
            <person name="Ma J."/>
        </authorList>
    </citation>
    <scope>NUCLEOTIDE SEQUENCE [LARGE SCALE GENOMIC DNA]</scope>
    <source>
        <strain evidence="4">TISTR 932</strain>
    </source>
</reference>
<name>A0ABW5TIM7_9ENTE</name>
<evidence type="ECO:0000313" key="3">
    <source>
        <dbReference type="EMBL" id="MFD2728777.1"/>
    </source>
</evidence>
<proteinExistence type="predicted"/>
<dbReference type="RefSeq" id="WP_379980500.1">
    <property type="nucleotide sequence ID" value="NZ_JBHUMO010000033.1"/>
</dbReference>
<dbReference type="InterPro" id="IPR051675">
    <property type="entry name" value="Endo/Exo/Phosphatase_dom_1"/>
</dbReference>
<dbReference type="PANTHER" id="PTHR21180:SF32">
    <property type="entry name" value="ENDONUCLEASE_EXONUCLEASE_PHOSPHATASE FAMILY DOMAIN-CONTAINING PROTEIN 1"/>
    <property type="match status" value="1"/>
</dbReference>